<evidence type="ECO:0000256" key="2">
    <source>
        <dbReference type="SAM" id="SignalP"/>
    </source>
</evidence>
<keyword evidence="4" id="KW-1185">Reference proteome</keyword>
<dbReference type="SUPFAM" id="SSF53850">
    <property type="entry name" value="Periplasmic binding protein-like II"/>
    <property type="match status" value="1"/>
</dbReference>
<organism evidence="3 4">
    <name type="scientific">Oceanobacillus oncorhynchi</name>
    <dbReference type="NCBI Taxonomy" id="545501"/>
    <lineage>
        <taxon>Bacteria</taxon>
        <taxon>Bacillati</taxon>
        <taxon>Bacillota</taxon>
        <taxon>Bacilli</taxon>
        <taxon>Bacillales</taxon>
        <taxon>Bacillaceae</taxon>
        <taxon>Oceanobacillus</taxon>
    </lineage>
</organism>
<dbReference type="PIRSF" id="PIRSF002825">
    <property type="entry name" value="CfbpA"/>
    <property type="match status" value="1"/>
</dbReference>
<dbReference type="OrthoDB" id="179400at2"/>
<dbReference type="PROSITE" id="PS51257">
    <property type="entry name" value="PROKAR_LIPOPROTEIN"/>
    <property type="match status" value="1"/>
</dbReference>
<proteinExistence type="predicted"/>
<name>A0A0A1MQT5_9BACI</name>
<feature type="signal peptide" evidence="2">
    <location>
        <begin position="1"/>
        <end position="22"/>
    </location>
</feature>
<dbReference type="CDD" id="cd13544">
    <property type="entry name" value="PBP2_Fbp_like_1"/>
    <property type="match status" value="1"/>
</dbReference>
<dbReference type="RefSeq" id="WP_042531664.1">
    <property type="nucleotide sequence ID" value="NZ_CDGG01000001.1"/>
</dbReference>
<reference evidence="3 4" key="1">
    <citation type="submission" date="2014-11" db="EMBL/GenBank/DDBJ databases">
        <authorList>
            <person name="Urmite Genomes Urmite Genomes"/>
        </authorList>
    </citation>
    <scope>NUCLEOTIDE SEQUENCE [LARGE SCALE GENOMIC DNA]</scope>
    <source>
        <strain evidence="3 4">Oc5</strain>
    </source>
</reference>
<protein>
    <submittedName>
        <fullName evidence="3">Putative 2-aminoethylphosphonate-binding periplasmic protein</fullName>
    </submittedName>
</protein>
<dbReference type="GO" id="GO:0030288">
    <property type="term" value="C:outer membrane-bounded periplasmic space"/>
    <property type="evidence" value="ECO:0007669"/>
    <property type="project" value="TreeGrafter"/>
</dbReference>
<dbReference type="GO" id="GO:0030975">
    <property type="term" value="F:thiamine binding"/>
    <property type="evidence" value="ECO:0007669"/>
    <property type="project" value="TreeGrafter"/>
</dbReference>
<accession>A0A0A1MQT5</accession>
<dbReference type="GO" id="GO:0030976">
    <property type="term" value="F:thiamine pyrophosphate binding"/>
    <property type="evidence" value="ECO:0007669"/>
    <property type="project" value="TreeGrafter"/>
</dbReference>
<evidence type="ECO:0000313" key="4">
    <source>
        <dbReference type="Proteomes" id="UP000040453"/>
    </source>
</evidence>
<gene>
    <name evidence="3" type="primary">phnS</name>
    <name evidence="3" type="ORF">BN997_01939</name>
</gene>
<dbReference type="Pfam" id="PF13343">
    <property type="entry name" value="SBP_bac_6"/>
    <property type="match status" value="1"/>
</dbReference>
<evidence type="ECO:0000313" key="3">
    <source>
        <dbReference type="EMBL" id="CEI82084.1"/>
    </source>
</evidence>
<dbReference type="PANTHER" id="PTHR30006:SF2">
    <property type="entry name" value="ABC TRANSPORTER SUBSTRATE-BINDING PROTEIN"/>
    <property type="match status" value="1"/>
</dbReference>
<sequence>MKTTKKIIPLFLFLGLILAACGSDDTEETGGAENDGTLTVYVGLEEEHAIASINQFTEDTGIDVDMVRMSTGEILAKIRSEQQNPQADIWYGGPADTFVAAKEEDLLQPYQSPEAEAIPEEYRDEEGYWTGIYLGLIGFATSQDFLDEHNLEAPASWDDLLDPAYKDMVVVAHPGSSGTAYTALYSILRAKGSDDAGFDYLKDLDNQVQQYTTSGSAPGRMVGMNEVGAGILFSHNIIKFQKEGFDNIVLSFPEEGTGYEVGGVGIINGTPNEELAQEFIDWAVSANAQEVGQEANAFNNLTHPDAVEPEEAADLEEIELIDSDPIEAGERRQEILDRWEDEVNN</sequence>
<dbReference type="GO" id="GO:0015888">
    <property type="term" value="P:thiamine transport"/>
    <property type="evidence" value="ECO:0007669"/>
    <property type="project" value="TreeGrafter"/>
</dbReference>
<keyword evidence="1 2" id="KW-0732">Signal</keyword>
<evidence type="ECO:0000256" key="1">
    <source>
        <dbReference type="ARBA" id="ARBA00022729"/>
    </source>
</evidence>
<dbReference type="PANTHER" id="PTHR30006">
    <property type="entry name" value="THIAMINE-BINDING PERIPLASMIC PROTEIN-RELATED"/>
    <property type="match status" value="1"/>
</dbReference>
<dbReference type="Proteomes" id="UP000040453">
    <property type="component" value="Unassembled WGS sequence"/>
</dbReference>
<feature type="chain" id="PRO_5038749457" evidence="2">
    <location>
        <begin position="23"/>
        <end position="345"/>
    </location>
</feature>
<dbReference type="STRING" id="545501.BN997_01939"/>
<dbReference type="EMBL" id="CDGG01000001">
    <property type="protein sequence ID" value="CEI82084.1"/>
    <property type="molecule type" value="Genomic_DNA"/>
</dbReference>
<dbReference type="AlphaFoldDB" id="A0A0A1MQT5"/>
<dbReference type="InterPro" id="IPR026045">
    <property type="entry name" value="Ferric-bd"/>
</dbReference>
<dbReference type="Gene3D" id="3.40.190.10">
    <property type="entry name" value="Periplasmic binding protein-like II"/>
    <property type="match status" value="2"/>
</dbReference>